<protein>
    <submittedName>
        <fullName evidence="1">Beta-ketoacyl synthase</fullName>
    </submittedName>
</protein>
<evidence type="ECO:0000313" key="1">
    <source>
        <dbReference type="EMBL" id="KAF2470885.1"/>
    </source>
</evidence>
<evidence type="ECO:0000313" key="2">
    <source>
        <dbReference type="Proteomes" id="UP000799755"/>
    </source>
</evidence>
<accession>A0ACB6QXS5</accession>
<comment type="caution">
    <text evidence="1">The sequence shown here is derived from an EMBL/GenBank/DDBJ whole genome shotgun (WGS) entry which is preliminary data.</text>
</comment>
<proteinExistence type="predicted"/>
<keyword evidence="2" id="KW-1185">Reference proteome</keyword>
<reference evidence="1" key="1">
    <citation type="journal article" date="2020" name="Stud. Mycol.">
        <title>101 Dothideomycetes genomes: a test case for predicting lifestyles and emergence of pathogens.</title>
        <authorList>
            <person name="Haridas S."/>
            <person name="Albert R."/>
            <person name="Binder M."/>
            <person name="Bloem J."/>
            <person name="Labutti K."/>
            <person name="Salamov A."/>
            <person name="Andreopoulos B."/>
            <person name="Baker S."/>
            <person name="Barry K."/>
            <person name="Bills G."/>
            <person name="Bluhm B."/>
            <person name="Cannon C."/>
            <person name="Castanera R."/>
            <person name="Culley D."/>
            <person name="Daum C."/>
            <person name="Ezra D."/>
            <person name="Gonzalez J."/>
            <person name="Henrissat B."/>
            <person name="Kuo A."/>
            <person name="Liang C."/>
            <person name="Lipzen A."/>
            <person name="Lutzoni F."/>
            <person name="Magnuson J."/>
            <person name="Mondo S."/>
            <person name="Nolan M."/>
            <person name="Ohm R."/>
            <person name="Pangilinan J."/>
            <person name="Park H.-J."/>
            <person name="Ramirez L."/>
            <person name="Alfaro M."/>
            <person name="Sun H."/>
            <person name="Tritt A."/>
            <person name="Yoshinaga Y."/>
            <person name="Zwiers L.-H."/>
            <person name="Turgeon B."/>
            <person name="Goodwin S."/>
            <person name="Spatafora J."/>
            <person name="Crous P."/>
            <person name="Grigoriev I."/>
        </authorList>
    </citation>
    <scope>NUCLEOTIDE SEQUENCE</scope>
    <source>
        <strain evidence="1">ATCC 200398</strain>
    </source>
</reference>
<name>A0ACB6QXS5_9PLEO</name>
<dbReference type="Proteomes" id="UP000799755">
    <property type="component" value="Unassembled WGS sequence"/>
</dbReference>
<organism evidence="1 2">
    <name type="scientific">Lindgomyces ingoldianus</name>
    <dbReference type="NCBI Taxonomy" id="673940"/>
    <lineage>
        <taxon>Eukaryota</taxon>
        <taxon>Fungi</taxon>
        <taxon>Dikarya</taxon>
        <taxon>Ascomycota</taxon>
        <taxon>Pezizomycotina</taxon>
        <taxon>Dothideomycetes</taxon>
        <taxon>Pleosporomycetidae</taxon>
        <taxon>Pleosporales</taxon>
        <taxon>Lindgomycetaceae</taxon>
        <taxon>Lindgomyces</taxon>
    </lineage>
</organism>
<sequence>MERISRASQEPIAIVGLAFQFPQGAIDEESLWEKLMNRECTSTEFPKERLNIEAFHNPDIKSQGTQRGLLETTYHAIENASIRRSDIAGSNTSVHVGSFCNDYMAFVLRDEEQIPTYNATGCSQTLLSNRISWGFDLRGTSLTIDTASSTAICAASNVIFSPENLITLSNMNFLSPDGKCFSFDHRENGYARGEGFASLILKPLSKAIEDGDTIRSLIRSTRSNQDGHTTGGITQPSKGAQKNLIAETYQVAGLDLRETRLFEGHGTGTAVGDPIEAAAIGETFRRFRSDNDSLFV</sequence>
<dbReference type="EMBL" id="MU003506">
    <property type="protein sequence ID" value="KAF2470885.1"/>
    <property type="molecule type" value="Genomic_DNA"/>
</dbReference>
<gene>
    <name evidence="1" type="ORF">BDR25DRAFT_325223</name>
</gene>